<feature type="transmembrane region" description="Helical" evidence="13">
    <location>
        <begin position="57"/>
        <end position="76"/>
    </location>
</feature>
<dbReference type="FunFam" id="1.20.1070.10:FF:000037">
    <property type="entry name" value="Olfactory receptor"/>
    <property type="match status" value="1"/>
</dbReference>
<dbReference type="PROSITE" id="PS50262">
    <property type="entry name" value="G_PROTEIN_RECEP_F1_2"/>
    <property type="match status" value="1"/>
</dbReference>
<keyword evidence="5 12" id="KW-0812">Transmembrane</keyword>
<dbReference type="InterPro" id="IPR000276">
    <property type="entry name" value="GPCR_Rhodpsn"/>
</dbReference>
<keyword evidence="4 13" id="KW-0716">Sensory transduction</keyword>
<feature type="transmembrane region" description="Helical" evidence="13">
    <location>
        <begin position="235"/>
        <end position="258"/>
    </location>
</feature>
<feature type="domain" description="G-protein coupled receptors family 1 profile" evidence="14">
    <location>
        <begin position="39"/>
        <end position="288"/>
    </location>
</feature>
<evidence type="ECO:0000313" key="15">
    <source>
        <dbReference type="Ensembl" id="ENSVKKP00000016352.1"/>
    </source>
</evidence>
<evidence type="ECO:0000256" key="13">
    <source>
        <dbReference type="RuleBase" id="RU363047"/>
    </source>
</evidence>
<dbReference type="OMA" id="ICLQITT"/>
<evidence type="ECO:0000313" key="16">
    <source>
        <dbReference type="Proteomes" id="UP000694545"/>
    </source>
</evidence>
<keyword evidence="7 13" id="KW-1133">Transmembrane helix</keyword>
<evidence type="ECO:0000256" key="8">
    <source>
        <dbReference type="ARBA" id="ARBA00023040"/>
    </source>
</evidence>
<keyword evidence="10 12" id="KW-0675">Receptor</keyword>
<keyword evidence="11 12" id="KW-0807">Transducer</keyword>
<comment type="function">
    <text evidence="1">Odorant receptor.</text>
</comment>
<dbReference type="InterPro" id="IPR017452">
    <property type="entry name" value="GPCR_Rhodpsn_7TM"/>
</dbReference>
<evidence type="ECO:0000256" key="4">
    <source>
        <dbReference type="ARBA" id="ARBA00022606"/>
    </source>
</evidence>
<dbReference type="GO" id="GO:0004930">
    <property type="term" value="F:G protein-coupled receptor activity"/>
    <property type="evidence" value="ECO:0007669"/>
    <property type="project" value="UniProtKB-KW"/>
</dbReference>
<protein>
    <recommendedName>
        <fullName evidence="13">Olfactory receptor</fullName>
    </recommendedName>
</protein>
<keyword evidence="8 12" id="KW-0297">G-protein coupled receptor</keyword>
<name>A0A8D2L3U3_VARKO</name>
<dbReference type="PROSITE" id="PS00237">
    <property type="entry name" value="G_PROTEIN_RECEP_F1_1"/>
    <property type="match status" value="1"/>
</dbReference>
<evidence type="ECO:0000256" key="11">
    <source>
        <dbReference type="ARBA" id="ARBA00023224"/>
    </source>
</evidence>
<dbReference type="PANTHER" id="PTHR26452">
    <property type="entry name" value="OLFACTORY RECEPTOR"/>
    <property type="match status" value="1"/>
</dbReference>
<dbReference type="GO" id="GO:0004984">
    <property type="term" value="F:olfactory receptor activity"/>
    <property type="evidence" value="ECO:0007669"/>
    <property type="project" value="InterPro"/>
</dbReference>
<keyword evidence="16" id="KW-1185">Reference proteome</keyword>
<evidence type="ECO:0000256" key="10">
    <source>
        <dbReference type="ARBA" id="ARBA00023170"/>
    </source>
</evidence>
<dbReference type="PRINTS" id="PR00237">
    <property type="entry name" value="GPCRRHODOPSN"/>
</dbReference>
<evidence type="ECO:0000256" key="5">
    <source>
        <dbReference type="ARBA" id="ARBA00022692"/>
    </source>
</evidence>
<dbReference type="GO" id="GO:0005886">
    <property type="term" value="C:plasma membrane"/>
    <property type="evidence" value="ECO:0007669"/>
    <property type="project" value="UniProtKB-SubCell"/>
</dbReference>
<dbReference type="Proteomes" id="UP000694545">
    <property type="component" value="Unplaced"/>
</dbReference>
<reference evidence="15" key="2">
    <citation type="submission" date="2025-09" db="UniProtKB">
        <authorList>
            <consortium name="Ensembl"/>
        </authorList>
    </citation>
    <scope>IDENTIFICATION</scope>
</reference>
<dbReference type="AlphaFoldDB" id="A0A8D2L3U3"/>
<evidence type="ECO:0000256" key="7">
    <source>
        <dbReference type="ARBA" id="ARBA00022989"/>
    </source>
</evidence>
<comment type="subcellular location">
    <subcellularLocation>
        <location evidence="2 13">Cell membrane</location>
        <topology evidence="2 13">Multi-pass membrane protein</topology>
    </subcellularLocation>
</comment>
<accession>A0A8D2L3U3</accession>
<feature type="transmembrane region" description="Helical" evidence="13">
    <location>
        <begin position="23"/>
        <end position="50"/>
    </location>
</feature>
<dbReference type="Pfam" id="PF13853">
    <property type="entry name" value="7tm_4"/>
    <property type="match status" value="1"/>
</dbReference>
<feature type="transmembrane region" description="Helical" evidence="13">
    <location>
        <begin position="196"/>
        <end position="223"/>
    </location>
</feature>
<keyword evidence="6 13" id="KW-0552">Olfaction</keyword>
<dbReference type="SUPFAM" id="SSF81321">
    <property type="entry name" value="Family A G protein-coupled receptor-like"/>
    <property type="match status" value="1"/>
</dbReference>
<dbReference type="CDD" id="cd15227">
    <property type="entry name" value="7tmA_OR14-like"/>
    <property type="match status" value="1"/>
</dbReference>
<evidence type="ECO:0000256" key="2">
    <source>
        <dbReference type="ARBA" id="ARBA00004651"/>
    </source>
</evidence>
<feature type="transmembrane region" description="Helical" evidence="13">
    <location>
        <begin position="96"/>
        <end position="118"/>
    </location>
</feature>
<organism evidence="15 16">
    <name type="scientific">Varanus komodoensis</name>
    <name type="common">Komodo dragon</name>
    <dbReference type="NCBI Taxonomy" id="61221"/>
    <lineage>
        <taxon>Eukaryota</taxon>
        <taxon>Metazoa</taxon>
        <taxon>Chordata</taxon>
        <taxon>Craniata</taxon>
        <taxon>Vertebrata</taxon>
        <taxon>Euteleostomi</taxon>
        <taxon>Lepidosauria</taxon>
        <taxon>Squamata</taxon>
        <taxon>Bifurcata</taxon>
        <taxon>Unidentata</taxon>
        <taxon>Episquamata</taxon>
        <taxon>Toxicofera</taxon>
        <taxon>Anguimorpha</taxon>
        <taxon>Paleoanguimorpha</taxon>
        <taxon>Varanoidea</taxon>
        <taxon>Varanidae</taxon>
        <taxon>Varanus</taxon>
    </lineage>
</organism>
<comment type="similarity">
    <text evidence="12">Belongs to the G-protein coupled receptor 1 family.</text>
</comment>
<keyword evidence="3 13" id="KW-1003">Cell membrane</keyword>
<feature type="transmembrane region" description="Helical" evidence="13">
    <location>
        <begin position="270"/>
        <end position="290"/>
    </location>
</feature>
<evidence type="ECO:0000256" key="6">
    <source>
        <dbReference type="ARBA" id="ARBA00022725"/>
    </source>
</evidence>
<evidence type="ECO:0000256" key="12">
    <source>
        <dbReference type="RuleBase" id="RU000688"/>
    </source>
</evidence>
<sequence>MVNQTSVKEFLLRGFSDIRELQLLHFFVFLSLYCATLVGNFLIIVTVVCIHHLHTPMYFFLAILSAIDVCYISTTVPKSMVCSLMADNLITFPGCVAQVFLVVALGGAELSFLTVMAYDRYVAICHPLQYRLIMNWKACLQMAAASWLCSLINAAVHTVNTFRLHFCWSNVIEQYFCDIPHLLRISCSNTEANEKFMVAIVLCVGSFCFVFVLVSYSYIFSAVFKIQSAQGRYKAFSTCIPHLSVFSLFICTIIFSYMRSKALSLPSLDLLAALLYAVLPPLMNPIIYSLRNREIQRAVWKMTQRRSYF</sequence>
<dbReference type="InterPro" id="IPR000725">
    <property type="entry name" value="Olfact_rcpt"/>
</dbReference>
<evidence type="ECO:0000256" key="1">
    <source>
        <dbReference type="ARBA" id="ARBA00002936"/>
    </source>
</evidence>
<keyword evidence="9 13" id="KW-0472">Membrane</keyword>
<evidence type="ECO:0000259" key="14">
    <source>
        <dbReference type="PROSITE" id="PS50262"/>
    </source>
</evidence>
<dbReference type="PRINTS" id="PR00245">
    <property type="entry name" value="OLFACTORYR"/>
</dbReference>
<feature type="transmembrane region" description="Helical" evidence="13">
    <location>
        <begin position="138"/>
        <end position="156"/>
    </location>
</feature>
<dbReference type="Ensembl" id="ENSVKKT00000016749.1">
    <property type="protein sequence ID" value="ENSVKKP00000016352.1"/>
    <property type="gene ID" value="ENSVKKG00000011157.1"/>
</dbReference>
<reference evidence="15" key="1">
    <citation type="submission" date="2025-08" db="UniProtKB">
        <authorList>
            <consortium name="Ensembl"/>
        </authorList>
    </citation>
    <scope>IDENTIFICATION</scope>
</reference>
<evidence type="ECO:0000256" key="9">
    <source>
        <dbReference type="ARBA" id="ARBA00023136"/>
    </source>
</evidence>
<dbReference type="InterPro" id="IPR050516">
    <property type="entry name" value="Olfactory_GPCR"/>
</dbReference>
<evidence type="ECO:0000256" key="3">
    <source>
        <dbReference type="ARBA" id="ARBA00022475"/>
    </source>
</evidence>
<proteinExistence type="inferred from homology"/>
<dbReference type="Gene3D" id="1.20.1070.10">
    <property type="entry name" value="Rhodopsin 7-helix transmembrane proteins"/>
    <property type="match status" value="1"/>
</dbReference>